<reference evidence="2 3" key="1">
    <citation type="submission" date="2020-02" db="EMBL/GenBank/DDBJ databases">
        <authorList>
            <person name="Rodrigo-Torres L."/>
            <person name="Arahal R. D."/>
            <person name="Lucena T."/>
        </authorList>
    </citation>
    <scope>NUCLEOTIDE SEQUENCE [LARGE SCALE GENOMIC DNA]</scope>
    <source>
        <strain evidence="2 3">CECT 9734</strain>
    </source>
</reference>
<evidence type="ECO:0000256" key="1">
    <source>
        <dbReference type="SAM" id="SignalP"/>
    </source>
</evidence>
<gene>
    <name evidence="2" type="ORF">PSI9734_01657</name>
</gene>
<dbReference type="Proteomes" id="UP000481517">
    <property type="component" value="Unassembled WGS sequence"/>
</dbReference>
<sequence length="307" mass="33676">MSKRSTAILIITAAMMSSSAASQDLSGEFIGDIASAPSYVTDAGATSVKVNFTYDTTVPFTTVGPPYFRYDGALAEVTYEFMDAQGNPIDFSLPTPFFFPDGAQQLNLSGSFDYDDNYSYNTINYQLNNTTVMAYFNLDANQQSPLFVPFDNYPQFQEVANEPFSYESTLIIRAPDTQFSAEAWIDIDVHTLRYVGLDADEDGIADTDDLCGASILDETAMFGPFNSGVPNYIDADGCSIMDHYAACEAEEEEAPSSPWGWFQPVYSGPSSCERQVSYSLVDAGVIDYTEARMLRNALNLSSQQGDL</sequence>
<accession>A0A6S6WV41</accession>
<feature type="signal peptide" evidence="1">
    <location>
        <begin position="1"/>
        <end position="20"/>
    </location>
</feature>
<organism evidence="2 3">
    <name type="scientific">Pseudidiomarina piscicola</name>
    <dbReference type="NCBI Taxonomy" id="2614830"/>
    <lineage>
        <taxon>Bacteria</taxon>
        <taxon>Pseudomonadati</taxon>
        <taxon>Pseudomonadota</taxon>
        <taxon>Gammaproteobacteria</taxon>
        <taxon>Alteromonadales</taxon>
        <taxon>Idiomarinaceae</taxon>
        <taxon>Pseudidiomarina</taxon>
    </lineage>
</organism>
<dbReference type="AlphaFoldDB" id="A0A6S6WV41"/>
<keyword evidence="3" id="KW-1185">Reference proteome</keyword>
<proteinExistence type="predicted"/>
<evidence type="ECO:0000313" key="3">
    <source>
        <dbReference type="Proteomes" id="UP000481517"/>
    </source>
</evidence>
<name>A0A6S6WV41_9GAMM</name>
<dbReference type="EMBL" id="CADCXY010000003">
    <property type="protein sequence ID" value="CAB0151244.1"/>
    <property type="molecule type" value="Genomic_DNA"/>
</dbReference>
<dbReference type="RefSeq" id="WP_173920628.1">
    <property type="nucleotide sequence ID" value="NZ_CADCXY010000003.1"/>
</dbReference>
<keyword evidence="1" id="KW-0732">Signal</keyword>
<evidence type="ECO:0000313" key="2">
    <source>
        <dbReference type="EMBL" id="CAB0151244.1"/>
    </source>
</evidence>
<feature type="chain" id="PRO_5028848265" evidence="1">
    <location>
        <begin position="21"/>
        <end position="307"/>
    </location>
</feature>
<protein>
    <submittedName>
        <fullName evidence="2">Uncharacterized protein</fullName>
    </submittedName>
</protein>